<evidence type="ECO:0000313" key="11">
    <source>
        <dbReference type="Proteomes" id="UP001163046"/>
    </source>
</evidence>
<keyword evidence="5 8" id="KW-0472">Membrane</keyword>
<evidence type="ECO:0000256" key="6">
    <source>
        <dbReference type="ARBA" id="ARBA00023170"/>
    </source>
</evidence>
<evidence type="ECO:0000256" key="7">
    <source>
        <dbReference type="ARBA" id="ARBA00023224"/>
    </source>
</evidence>
<dbReference type="PRINTS" id="PR00237">
    <property type="entry name" value="GPCRRHODOPSN"/>
</dbReference>
<dbReference type="InterPro" id="IPR017452">
    <property type="entry name" value="GPCR_Rhodpsn_7TM"/>
</dbReference>
<keyword evidence="3 8" id="KW-1133">Transmembrane helix</keyword>
<feature type="transmembrane region" description="Helical" evidence="8">
    <location>
        <begin position="216"/>
        <end position="241"/>
    </location>
</feature>
<feature type="domain" description="G-protein coupled receptors family 1 profile" evidence="9">
    <location>
        <begin position="1"/>
        <end position="238"/>
    </location>
</feature>
<dbReference type="Gene3D" id="1.20.1070.10">
    <property type="entry name" value="Rhodopsin 7-helix transmembrane proteins"/>
    <property type="match status" value="1"/>
</dbReference>
<dbReference type="Pfam" id="PF00001">
    <property type="entry name" value="7tm_1"/>
    <property type="match status" value="1"/>
</dbReference>
<keyword evidence="11" id="KW-1185">Reference proteome</keyword>
<feature type="transmembrane region" description="Helical" evidence="8">
    <location>
        <begin position="88"/>
        <end position="105"/>
    </location>
</feature>
<comment type="caution">
    <text evidence="10">The sequence shown here is derived from an EMBL/GenBank/DDBJ whole genome shotgun (WGS) entry which is preliminary data.</text>
</comment>
<evidence type="ECO:0000256" key="8">
    <source>
        <dbReference type="SAM" id="Phobius"/>
    </source>
</evidence>
<gene>
    <name evidence="10" type="ORF">OS493_028687</name>
</gene>
<evidence type="ECO:0000259" key="9">
    <source>
        <dbReference type="PROSITE" id="PS50262"/>
    </source>
</evidence>
<keyword evidence="7" id="KW-0807">Transducer</keyword>
<comment type="subcellular location">
    <subcellularLocation>
        <location evidence="1">Membrane</location>
        <topology evidence="1">Multi-pass membrane protein</topology>
    </subcellularLocation>
</comment>
<dbReference type="Proteomes" id="UP001163046">
    <property type="component" value="Unassembled WGS sequence"/>
</dbReference>
<name>A0A9W9YKB5_9CNID</name>
<dbReference type="GO" id="GO:0004930">
    <property type="term" value="F:G protein-coupled receptor activity"/>
    <property type="evidence" value="ECO:0007669"/>
    <property type="project" value="UniProtKB-KW"/>
</dbReference>
<keyword evidence="2 8" id="KW-0812">Transmembrane</keyword>
<keyword evidence="6" id="KW-0675">Receptor</keyword>
<dbReference type="EMBL" id="MU827329">
    <property type="protein sequence ID" value="KAJ7355020.1"/>
    <property type="molecule type" value="Genomic_DNA"/>
</dbReference>
<dbReference type="PROSITE" id="PS50262">
    <property type="entry name" value="G_PROTEIN_RECEP_F1_2"/>
    <property type="match status" value="1"/>
</dbReference>
<dbReference type="SUPFAM" id="SSF81321">
    <property type="entry name" value="Family A G protein-coupled receptor-like"/>
    <property type="match status" value="1"/>
</dbReference>
<evidence type="ECO:0000256" key="5">
    <source>
        <dbReference type="ARBA" id="ARBA00023136"/>
    </source>
</evidence>
<reference evidence="10" key="1">
    <citation type="submission" date="2023-01" db="EMBL/GenBank/DDBJ databases">
        <title>Genome assembly of the deep-sea coral Lophelia pertusa.</title>
        <authorList>
            <person name="Herrera S."/>
            <person name="Cordes E."/>
        </authorList>
    </citation>
    <scope>NUCLEOTIDE SEQUENCE</scope>
    <source>
        <strain evidence="10">USNM1676648</strain>
        <tissue evidence="10">Polyp</tissue>
    </source>
</reference>
<dbReference type="PANTHER" id="PTHR45695:SF9">
    <property type="entry name" value="LEUCOKININ RECEPTOR"/>
    <property type="match status" value="1"/>
</dbReference>
<evidence type="ECO:0000256" key="1">
    <source>
        <dbReference type="ARBA" id="ARBA00004141"/>
    </source>
</evidence>
<protein>
    <recommendedName>
        <fullName evidence="9">G-protein coupled receptors family 1 profile domain-containing protein</fullName>
    </recommendedName>
</protein>
<sequence>MKTVTNYFILNLAVADLTLTCICIPFDIPVQELHNSWPYGSLLCKILYPLQTLLLLASVYTLTAVSLARQRAIVYPLKKQLTKTGAKIIVVVVWLFAIIPVTPYFQALKFNPVVKACEESWDDSTTTKVYTTSIFFFQYVFPFCIMFSAYFSISRELKRRAENGNQCLKDLQEEEARKVVRMLKVVTTLFALCLLPNNIMWLWLDYGNADKHCKHFWEFVAFSNILILANSAANLICYTIFNENYRQEMKGLLICRDHMHEPCRRHGSPERITPPQLSLRYVKNRSSTMNSYISGNPESDQHPIEH</sequence>
<dbReference type="GO" id="GO:0005886">
    <property type="term" value="C:plasma membrane"/>
    <property type="evidence" value="ECO:0007669"/>
    <property type="project" value="TreeGrafter"/>
</dbReference>
<feature type="transmembrane region" description="Helical" evidence="8">
    <location>
        <begin position="48"/>
        <end position="68"/>
    </location>
</feature>
<proteinExistence type="predicted"/>
<evidence type="ECO:0000313" key="10">
    <source>
        <dbReference type="EMBL" id="KAJ7355020.1"/>
    </source>
</evidence>
<evidence type="ECO:0000256" key="4">
    <source>
        <dbReference type="ARBA" id="ARBA00023040"/>
    </source>
</evidence>
<feature type="transmembrane region" description="Helical" evidence="8">
    <location>
        <begin position="7"/>
        <end position="28"/>
    </location>
</feature>
<organism evidence="10 11">
    <name type="scientific">Desmophyllum pertusum</name>
    <dbReference type="NCBI Taxonomy" id="174260"/>
    <lineage>
        <taxon>Eukaryota</taxon>
        <taxon>Metazoa</taxon>
        <taxon>Cnidaria</taxon>
        <taxon>Anthozoa</taxon>
        <taxon>Hexacorallia</taxon>
        <taxon>Scleractinia</taxon>
        <taxon>Caryophylliina</taxon>
        <taxon>Caryophylliidae</taxon>
        <taxon>Desmophyllum</taxon>
    </lineage>
</organism>
<keyword evidence="4" id="KW-0297">G-protein coupled receptor</keyword>
<dbReference type="OrthoDB" id="10053194at2759"/>
<evidence type="ECO:0000256" key="3">
    <source>
        <dbReference type="ARBA" id="ARBA00022989"/>
    </source>
</evidence>
<dbReference type="PANTHER" id="PTHR45695">
    <property type="entry name" value="LEUCOKININ RECEPTOR-RELATED"/>
    <property type="match status" value="1"/>
</dbReference>
<feature type="transmembrane region" description="Helical" evidence="8">
    <location>
        <begin position="185"/>
        <end position="204"/>
    </location>
</feature>
<feature type="transmembrane region" description="Helical" evidence="8">
    <location>
        <begin position="129"/>
        <end position="151"/>
    </location>
</feature>
<dbReference type="AlphaFoldDB" id="A0A9W9YKB5"/>
<evidence type="ECO:0000256" key="2">
    <source>
        <dbReference type="ARBA" id="ARBA00022692"/>
    </source>
</evidence>
<accession>A0A9W9YKB5</accession>
<dbReference type="InterPro" id="IPR000276">
    <property type="entry name" value="GPCR_Rhodpsn"/>
</dbReference>